<feature type="binding site" evidence="7">
    <location>
        <position position="151"/>
    </location>
    <ligand>
        <name>Zn(2+)</name>
        <dbReference type="ChEBI" id="CHEBI:29105"/>
        <label>1</label>
    </ligand>
</feature>
<feature type="binding site" evidence="7">
    <location>
        <position position="221"/>
    </location>
    <ligand>
        <name>Zn(2+)</name>
        <dbReference type="ChEBI" id="CHEBI:29105"/>
        <label>2</label>
    </ligand>
</feature>
<keyword evidence="10" id="KW-1185">Reference proteome</keyword>
<feature type="domain" description="Xylose isomerase-like TIM barrel" evidence="8">
    <location>
        <begin position="28"/>
        <end position="274"/>
    </location>
</feature>
<feature type="binding site" evidence="7">
    <location>
        <position position="151"/>
    </location>
    <ligand>
        <name>Zn(2+)</name>
        <dbReference type="ChEBI" id="CHEBI:29105"/>
        <label>2</label>
    </ligand>
</feature>
<dbReference type="InterPro" id="IPR001719">
    <property type="entry name" value="AP_endonuc_2"/>
</dbReference>
<keyword evidence="7 9" id="KW-0255">Endonuclease</keyword>
<dbReference type="HOGENOM" id="CLU_025885_0_1_2"/>
<accession>A0B675</accession>
<evidence type="ECO:0000313" key="10">
    <source>
        <dbReference type="Proteomes" id="UP000000674"/>
    </source>
</evidence>
<dbReference type="STRING" id="349307.Mthe_0406"/>
<organism evidence="9 10">
    <name type="scientific">Methanothrix thermoacetophila (strain DSM 6194 / JCM 14653 / NBRC 101360 / PT)</name>
    <name type="common">Methanosaeta thermophila</name>
    <dbReference type="NCBI Taxonomy" id="349307"/>
    <lineage>
        <taxon>Archaea</taxon>
        <taxon>Methanobacteriati</taxon>
        <taxon>Methanobacteriota</taxon>
        <taxon>Stenosarchaea group</taxon>
        <taxon>Methanomicrobia</taxon>
        <taxon>Methanotrichales</taxon>
        <taxon>Methanotrichaceae</taxon>
        <taxon>Methanothrix</taxon>
    </lineage>
</organism>
<dbReference type="GO" id="GO:0003906">
    <property type="term" value="F:DNA-(apurinic or apyrimidinic site) endonuclease activity"/>
    <property type="evidence" value="ECO:0007669"/>
    <property type="project" value="TreeGrafter"/>
</dbReference>
<dbReference type="GO" id="GO:0003677">
    <property type="term" value="F:DNA binding"/>
    <property type="evidence" value="ECO:0007669"/>
    <property type="project" value="InterPro"/>
</dbReference>
<comment type="function">
    <text evidence="7">Endonuclease IV plays a role in DNA repair. It cleaves phosphodiester bonds at apurinic or apyrimidinic (AP) sites, generating a 3'-hydroxyl group and a 5'-terminal sugar phosphate.</text>
</comment>
<dbReference type="InterPro" id="IPR013022">
    <property type="entry name" value="Xyl_isomerase-like_TIM-brl"/>
</dbReference>
<dbReference type="Pfam" id="PF01261">
    <property type="entry name" value="AP_endonuc_2"/>
    <property type="match status" value="1"/>
</dbReference>
<dbReference type="PROSITE" id="PS51432">
    <property type="entry name" value="AP_NUCLEASE_F2_4"/>
    <property type="match status" value="1"/>
</dbReference>
<evidence type="ECO:0000256" key="3">
    <source>
        <dbReference type="ARBA" id="ARBA00022763"/>
    </source>
</evidence>
<feature type="binding site" evidence="7">
    <location>
        <position position="187"/>
    </location>
    <ligand>
        <name>Zn(2+)</name>
        <dbReference type="ChEBI" id="CHEBI:29105"/>
        <label>3</label>
    </ligand>
</feature>
<keyword evidence="2 7" id="KW-0479">Metal-binding</keyword>
<dbReference type="InterPro" id="IPR036237">
    <property type="entry name" value="Xyl_isomerase-like_sf"/>
</dbReference>
<feature type="binding site" evidence="7">
    <location>
        <position position="266"/>
    </location>
    <ligand>
        <name>Zn(2+)</name>
        <dbReference type="ChEBI" id="CHEBI:29105"/>
        <label>2</label>
    </ligand>
</feature>
<dbReference type="PANTHER" id="PTHR21445:SF0">
    <property type="entry name" value="APURINIC-APYRIMIDINIC ENDONUCLEASE"/>
    <property type="match status" value="1"/>
</dbReference>
<dbReference type="GO" id="GO:0008270">
    <property type="term" value="F:zinc ion binding"/>
    <property type="evidence" value="ECO:0007669"/>
    <property type="project" value="UniProtKB-UniRule"/>
</dbReference>
<comment type="similarity">
    <text evidence="1 7">Belongs to the AP endonuclease 2 family.</text>
</comment>
<dbReference type="GO" id="GO:0006284">
    <property type="term" value="P:base-excision repair"/>
    <property type="evidence" value="ECO:0007669"/>
    <property type="project" value="TreeGrafter"/>
</dbReference>
<proteinExistence type="inferred from homology"/>
<evidence type="ECO:0000256" key="4">
    <source>
        <dbReference type="ARBA" id="ARBA00022801"/>
    </source>
</evidence>
<dbReference type="GO" id="GO:0008833">
    <property type="term" value="F:deoxyribonuclease IV (phage-T4-induced) activity"/>
    <property type="evidence" value="ECO:0007669"/>
    <property type="project" value="UniProtKB-UniRule"/>
</dbReference>
<dbReference type="PROSITE" id="PS00730">
    <property type="entry name" value="AP_NUCLEASE_F2_2"/>
    <property type="match status" value="1"/>
</dbReference>
<dbReference type="PANTHER" id="PTHR21445">
    <property type="entry name" value="ENDONUCLEASE IV ENDODEOXYRIBONUCLEASE IV"/>
    <property type="match status" value="1"/>
</dbReference>
<evidence type="ECO:0000256" key="1">
    <source>
        <dbReference type="ARBA" id="ARBA00005340"/>
    </source>
</evidence>
<gene>
    <name evidence="7" type="primary">nfo</name>
    <name evidence="9" type="ordered locus">Mthe_0406</name>
</gene>
<dbReference type="CDD" id="cd00019">
    <property type="entry name" value="AP2Ec"/>
    <property type="match status" value="1"/>
</dbReference>
<dbReference type="SMART" id="SM00518">
    <property type="entry name" value="AP2Ec"/>
    <property type="match status" value="1"/>
</dbReference>
<evidence type="ECO:0000256" key="6">
    <source>
        <dbReference type="ARBA" id="ARBA00023204"/>
    </source>
</evidence>
<dbReference type="PROSITE" id="PS00731">
    <property type="entry name" value="AP_NUCLEASE_F2_3"/>
    <property type="match status" value="1"/>
</dbReference>
<dbReference type="Gene3D" id="3.20.20.150">
    <property type="entry name" value="Divalent-metal-dependent TIM barrel enzymes"/>
    <property type="match status" value="1"/>
</dbReference>
<dbReference type="FunFam" id="3.20.20.150:FF:000001">
    <property type="entry name" value="Probable endonuclease 4"/>
    <property type="match status" value="1"/>
</dbReference>
<feature type="binding site" evidence="7">
    <location>
        <position position="236"/>
    </location>
    <ligand>
        <name>Zn(2+)</name>
        <dbReference type="ChEBI" id="CHEBI:29105"/>
        <label>3</label>
    </ligand>
</feature>
<feature type="binding site" evidence="7">
    <location>
        <position position="184"/>
    </location>
    <ligand>
        <name>Zn(2+)</name>
        <dbReference type="ChEBI" id="CHEBI:29105"/>
        <label>2</label>
    </ligand>
</feature>
<dbReference type="SUPFAM" id="SSF51658">
    <property type="entry name" value="Xylose isomerase-like"/>
    <property type="match status" value="1"/>
</dbReference>
<evidence type="ECO:0000313" key="9">
    <source>
        <dbReference type="EMBL" id="ABK14199.1"/>
    </source>
</evidence>
<dbReference type="KEGG" id="mtp:Mthe_0406"/>
<evidence type="ECO:0000259" key="8">
    <source>
        <dbReference type="Pfam" id="PF01261"/>
    </source>
</evidence>
<evidence type="ECO:0000256" key="2">
    <source>
        <dbReference type="ARBA" id="ARBA00022723"/>
    </source>
</evidence>
<evidence type="ECO:0000256" key="5">
    <source>
        <dbReference type="ARBA" id="ARBA00022833"/>
    </source>
</evidence>
<keyword evidence="4 7" id="KW-0378">Hydrolase</keyword>
<keyword evidence="3 7" id="KW-0227">DNA damage</keyword>
<dbReference type="EC" id="3.1.21.2" evidence="7"/>
<feature type="binding site" evidence="7">
    <location>
        <position position="116"/>
    </location>
    <ligand>
        <name>Zn(2+)</name>
        <dbReference type="ChEBI" id="CHEBI:29105"/>
        <label>1</label>
    </ligand>
</feature>
<protein>
    <recommendedName>
        <fullName evidence="7">Probable endonuclease 4</fullName>
        <ecNumber evidence="7">3.1.21.2</ecNumber>
    </recommendedName>
    <alternativeName>
        <fullName evidence="7">Endodeoxyribonuclease IV</fullName>
    </alternativeName>
    <alternativeName>
        <fullName evidence="7">Endonuclease IV</fullName>
    </alternativeName>
</protein>
<reference evidence="9 10" key="1">
    <citation type="submission" date="2006-10" db="EMBL/GenBank/DDBJ databases">
        <title>Complete sequence of Methanosaeta thermophila PT.</title>
        <authorList>
            <consortium name="US DOE Joint Genome Institute"/>
            <person name="Copeland A."/>
            <person name="Lucas S."/>
            <person name="Lapidus A."/>
            <person name="Barry K."/>
            <person name="Detter J.C."/>
            <person name="Glavina del Rio T."/>
            <person name="Hammon N."/>
            <person name="Israni S."/>
            <person name="Pitluck S."/>
            <person name="Chain P."/>
            <person name="Malfatti S."/>
            <person name="Shin M."/>
            <person name="Vergez L."/>
            <person name="Schmutz J."/>
            <person name="Larimer F."/>
            <person name="Land M."/>
            <person name="Hauser L."/>
            <person name="Kyrpides N."/>
            <person name="Kim E."/>
            <person name="Smith K.S."/>
            <person name="Ingram-Smith C."/>
            <person name="Richardson P."/>
        </authorList>
    </citation>
    <scope>NUCLEOTIDE SEQUENCE [LARGE SCALE GENOMIC DNA]</scope>
    <source>
        <strain evidence="10">DSM 6194 / JCM 14653 / NBRC 101360 / PT</strain>
    </source>
</reference>
<keyword evidence="6 7" id="KW-0234">DNA repair</keyword>
<keyword evidence="7" id="KW-0540">Nuclease</keyword>
<name>A0B675_METTP</name>
<dbReference type="InterPro" id="IPR018246">
    <property type="entry name" value="AP_endonuc_F2_Zn_BS"/>
</dbReference>
<dbReference type="HAMAP" id="MF_00152">
    <property type="entry name" value="Nfo"/>
    <property type="match status" value="1"/>
</dbReference>
<dbReference type="Proteomes" id="UP000000674">
    <property type="component" value="Chromosome"/>
</dbReference>
<sequence>MSVWSEGVILVRFGVHISIAGGIHLSVRRAIELGCDTYQIFTSNPRGWHTKQLSDDVIEAFKSQLSRSGIWPVVGHMPYLPNLASPRESVYSRSVQALKDELMRCSALGIPYLVTHMGSHLGSGRDSGISRIVGAIEAALPDSNGTKILLETTSGSKNSIGGRFEDLADVLERVGSDLLGICLDTCHVFAAGYDLRDEKSLDATLRAFDSTAGLKDLMLIHLNDSVGDLGSGLDRHEHIGMGKIGLNGFAAVINDYRLRELPMILETPVDKRRDDRGNLEVVRGISRIVPS</sequence>
<dbReference type="NCBIfam" id="TIGR00587">
    <property type="entry name" value="nfo"/>
    <property type="match status" value="1"/>
</dbReference>
<evidence type="ECO:0000256" key="7">
    <source>
        <dbReference type="HAMAP-Rule" id="MF_00152"/>
    </source>
</evidence>
<feature type="binding site" evidence="7">
    <location>
        <position position="76"/>
    </location>
    <ligand>
        <name>Zn(2+)</name>
        <dbReference type="ChEBI" id="CHEBI:29105"/>
        <label>1</label>
    </ligand>
</feature>
<dbReference type="GO" id="GO:0008081">
    <property type="term" value="F:phosphoric diester hydrolase activity"/>
    <property type="evidence" value="ECO:0007669"/>
    <property type="project" value="TreeGrafter"/>
</dbReference>
<comment type="cofactor">
    <cofactor evidence="7">
        <name>Zn(2+)</name>
        <dbReference type="ChEBI" id="CHEBI:29105"/>
    </cofactor>
    <text evidence="7">Binds 3 Zn(2+) ions.</text>
</comment>
<comment type="catalytic activity">
    <reaction evidence="7">
        <text>Endonucleolytic cleavage to 5'-phosphooligonucleotide end-products.</text>
        <dbReference type="EC" id="3.1.21.2"/>
    </reaction>
</comment>
<feature type="binding site" evidence="7">
    <location>
        <position position="234"/>
    </location>
    <ligand>
        <name>Zn(2+)</name>
        <dbReference type="ChEBI" id="CHEBI:29105"/>
        <label>3</label>
    </ligand>
</feature>
<dbReference type="AlphaFoldDB" id="A0B675"/>
<dbReference type="EMBL" id="CP000477">
    <property type="protein sequence ID" value="ABK14199.1"/>
    <property type="molecule type" value="Genomic_DNA"/>
</dbReference>
<keyword evidence="5 7" id="KW-0862">Zinc</keyword>